<dbReference type="Proteomes" id="UP000023152">
    <property type="component" value="Unassembled WGS sequence"/>
</dbReference>
<evidence type="ECO:0000313" key="2">
    <source>
        <dbReference type="EMBL" id="ETO24707.1"/>
    </source>
</evidence>
<evidence type="ECO:0000313" key="3">
    <source>
        <dbReference type="Proteomes" id="UP000023152"/>
    </source>
</evidence>
<feature type="transmembrane region" description="Helical" evidence="1">
    <location>
        <begin position="55"/>
        <end position="78"/>
    </location>
</feature>
<feature type="transmembrane region" description="Helical" evidence="1">
    <location>
        <begin position="90"/>
        <end position="107"/>
    </location>
</feature>
<feature type="non-terminal residue" evidence="2">
    <location>
        <position position="157"/>
    </location>
</feature>
<dbReference type="EMBL" id="ASPP01009027">
    <property type="protein sequence ID" value="ETO24707.1"/>
    <property type="molecule type" value="Genomic_DNA"/>
</dbReference>
<gene>
    <name evidence="2" type="ORF">RFI_12450</name>
</gene>
<comment type="caution">
    <text evidence="2">The sequence shown here is derived from an EMBL/GenBank/DDBJ whole genome shotgun (WGS) entry which is preliminary data.</text>
</comment>
<evidence type="ECO:0000256" key="1">
    <source>
        <dbReference type="SAM" id="Phobius"/>
    </source>
</evidence>
<keyword evidence="1" id="KW-0472">Membrane</keyword>
<keyword evidence="1" id="KW-1133">Transmembrane helix</keyword>
<keyword evidence="1" id="KW-0812">Transmembrane</keyword>
<accession>X6NH76</accession>
<organism evidence="2 3">
    <name type="scientific">Reticulomyxa filosa</name>
    <dbReference type="NCBI Taxonomy" id="46433"/>
    <lineage>
        <taxon>Eukaryota</taxon>
        <taxon>Sar</taxon>
        <taxon>Rhizaria</taxon>
        <taxon>Retaria</taxon>
        <taxon>Foraminifera</taxon>
        <taxon>Monothalamids</taxon>
        <taxon>Reticulomyxidae</taxon>
        <taxon>Reticulomyxa</taxon>
    </lineage>
</organism>
<reference evidence="2 3" key="1">
    <citation type="journal article" date="2013" name="Curr. Biol.">
        <title>The Genome of the Foraminiferan Reticulomyxa filosa.</title>
        <authorList>
            <person name="Glockner G."/>
            <person name="Hulsmann N."/>
            <person name="Schleicher M."/>
            <person name="Noegel A.A."/>
            <person name="Eichinger L."/>
            <person name="Gallinger C."/>
            <person name="Pawlowski J."/>
            <person name="Sierra R."/>
            <person name="Euteneuer U."/>
            <person name="Pillet L."/>
            <person name="Moustafa A."/>
            <person name="Platzer M."/>
            <person name="Groth M."/>
            <person name="Szafranski K."/>
            <person name="Schliwa M."/>
        </authorList>
    </citation>
    <scope>NUCLEOTIDE SEQUENCE [LARGE SCALE GENOMIC DNA]</scope>
</reference>
<dbReference type="AlphaFoldDB" id="X6NH76"/>
<sequence length="157" mass="18729">MIAEEKKNYLPSHNEQQLNLICDMQLLNTIKIFLIIYTLNKLKQQKKEMGQIKEYFFFFCNGVGFLGWGGQLSLGWWLQHFADAYNANPLHMVTELILVVVVVWLLFKGERSSSRRKEKLTTREQQELIDEWQPEPLVPDQMNTWSREPVHLHRYVY</sequence>
<name>X6NH76_RETFI</name>
<protein>
    <submittedName>
        <fullName evidence="2">Uncharacterized protein</fullName>
    </submittedName>
</protein>
<proteinExistence type="predicted"/>
<keyword evidence="3" id="KW-1185">Reference proteome</keyword>